<evidence type="ECO:0000256" key="5">
    <source>
        <dbReference type="SAM" id="Phobius"/>
    </source>
</evidence>
<feature type="domain" description="DUF7507" evidence="7">
    <location>
        <begin position="1610"/>
        <end position="1717"/>
    </location>
</feature>
<name>A0A939E428_9CORY</name>
<evidence type="ECO:0000313" key="8">
    <source>
        <dbReference type="EMBL" id="MBN9645252.1"/>
    </source>
</evidence>
<dbReference type="InterPro" id="IPR047589">
    <property type="entry name" value="DUF11_rpt"/>
</dbReference>
<dbReference type="InterPro" id="IPR033764">
    <property type="entry name" value="Sdr_B"/>
</dbReference>
<feature type="domain" description="DUF7507" evidence="7">
    <location>
        <begin position="4013"/>
        <end position="4114"/>
    </location>
</feature>
<keyword evidence="5" id="KW-1133">Transmembrane helix</keyword>
<keyword evidence="2" id="KW-0964">Secreted</keyword>
<feature type="compositionally biased region" description="Low complexity" evidence="4">
    <location>
        <begin position="3449"/>
        <end position="3471"/>
    </location>
</feature>
<dbReference type="GO" id="GO:0005576">
    <property type="term" value="C:extracellular region"/>
    <property type="evidence" value="ECO:0007669"/>
    <property type="project" value="UniProtKB-SubCell"/>
</dbReference>
<feature type="domain" description="DUF7507" evidence="7">
    <location>
        <begin position="2994"/>
        <end position="3109"/>
    </location>
</feature>
<feature type="domain" description="DUF7507" evidence="7">
    <location>
        <begin position="2859"/>
        <end position="2940"/>
    </location>
</feature>
<feature type="domain" description="DUF7507" evidence="7">
    <location>
        <begin position="1982"/>
        <end position="2080"/>
    </location>
</feature>
<feature type="domain" description="DUF7507" evidence="7">
    <location>
        <begin position="3391"/>
        <end position="3522"/>
    </location>
</feature>
<gene>
    <name evidence="8" type="ORF">JZY06_11610</name>
</gene>
<evidence type="ECO:0000256" key="2">
    <source>
        <dbReference type="ARBA" id="ARBA00022525"/>
    </source>
</evidence>
<feature type="domain" description="SD-repeat containing protein B" evidence="6">
    <location>
        <begin position="1116"/>
        <end position="1197"/>
    </location>
</feature>
<feature type="domain" description="DUF7507" evidence="7">
    <location>
        <begin position="3127"/>
        <end position="3228"/>
    </location>
</feature>
<organism evidence="8 9">
    <name type="scientific">Corynebacterium mendelii</name>
    <dbReference type="NCBI Taxonomy" id="2765362"/>
    <lineage>
        <taxon>Bacteria</taxon>
        <taxon>Bacillati</taxon>
        <taxon>Actinomycetota</taxon>
        <taxon>Actinomycetes</taxon>
        <taxon>Mycobacteriales</taxon>
        <taxon>Corynebacteriaceae</taxon>
        <taxon>Corynebacterium</taxon>
    </lineage>
</organism>
<keyword evidence="3" id="KW-0732">Signal</keyword>
<feature type="region of interest" description="Disordered" evidence="4">
    <location>
        <begin position="3224"/>
        <end position="3252"/>
    </location>
</feature>
<feature type="region of interest" description="Disordered" evidence="4">
    <location>
        <begin position="997"/>
        <end position="1024"/>
    </location>
</feature>
<dbReference type="Gene3D" id="2.60.40.10">
    <property type="entry name" value="Immunoglobulins"/>
    <property type="match status" value="2"/>
</dbReference>
<feature type="region of interest" description="Disordered" evidence="4">
    <location>
        <begin position="2827"/>
        <end position="2853"/>
    </location>
</feature>
<dbReference type="InterPro" id="IPR013783">
    <property type="entry name" value="Ig-like_fold"/>
</dbReference>
<dbReference type="InterPro" id="IPR055354">
    <property type="entry name" value="DUF7507"/>
</dbReference>
<dbReference type="Proteomes" id="UP000664332">
    <property type="component" value="Unassembled WGS sequence"/>
</dbReference>
<reference evidence="8" key="1">
    <citation type="submission" date="2021-03" db="EMBL/GenBank/DDBJ databases">
        <authorList>
            <person name="Sun Q."/>
        </authorList>
    </citation>
    <scope>NUCLEOTIDE SEQUENCE</scope>
    <source>
        <strain evidence="8">CCM 8862</strain>
    </source>
</reference>
<feature type="region of interest" description="Disordered" evidence="4">
    <location>
        <begin position="4285"/>
        <end position="4310"/>
    </location>
</feature>
<dbReference type="RefSeq" id="WP_207279715.1">
    <property type="nucleotide sequence ID" value="NZ_JAFLEQ010000017.1"/>
</dbReference>
<feature type="domain" description="DUF7507" evidence="7">
    <location>
        <begin position="2739"/>
        <end position="2847"/>
    </location>
</feature>
<accession>A0A939E428</accession>
<feature type="domain" description="DUF7507" evidence="7">
    <location>
        <begin position="3896"/>
        <end position="3998"/>
    </location>
</feature>
<protein>
    <submittedName>
        <fullName evidence="8">DUF11 domain-containing protein</fullName>
    </submittedName>
</protein>
<dbReference type="EMBL" id="JAFLEQ010000017">
    <property type="protein sequence ID" value="MBN9645252.1"/>
    <property type="molecule type" value="Genomic_DNA"/>
</dbReference>
<dbReference type="Pfam" id="PF17210">
    <property type="entry name" value="SdrD_B"/>
    <property type="match status" value="1"/>
</dbReference>
<dbReference type="SUPFAM" id="SSF117074">
    <property type="entry name" value="Hypothetical protein PA1324"/>
    <property type="match status" value="1"/>
</dbReference>
<feature type="transmembrane region" description="Helical" evidence="5">
    <location>
        <begin position="4320"/>
        <end position="4340"/>
    </location>
</feature>
<dbReference type="InterPro" id="IPR051172">
    <property type="entry name" value="Chlamydia_OmcB"/>
</dbReference>
<feature type="compositionally biased region" description="Low complexity" evidence="4">
    <location>
        <begin position="2461"/>
        <end position="2479"/>
    </location>
</feature>
<evidence type="ECO:0000256" key="3">
    <source>
        <dbReference type="ARBA" id="ARBA00022729"/>
    </source>
</evidence>
<feature type="domain" description="DUF7507" evidence="7">
    <location>
        <begin position="1232"/>
        <end position="1355"/>
    </location>
</feature>
<proteinExistence type="predicted"/>
<feature type="domain" description="DUF7507" evidence="7">
    <location>
        <begin position="3669"/>
        <end position="3764"/>
    </location>
</feature>
<feature type="region of interest" description="Disordered" evidence="4">
    <location>
        <begin position="417"/>
        <end position="452"/>
    </location>
</feature>
<feature type="domain" description="DUF7507" evidence="7">
    <location>
        <begin position="3254"/>
        <end position="3366"/>
    </location>
</feature>
<evidence type="ECO:0000256" key="1">
    <source>
        <dbReference type="ARBA" id="ARBA00004613"/>
    </source>
</evidence>
<evidence type="ECO:0000259" key="6">
    <source>
        <dbReference type="Pfam" id="PF17210"/>
    </source>
</evidence>
<evidence type="ECO:0000256" key="4">
    <source>
        <dbReference type="SAM" id="MobiDB-lite"/>
    </source>
</evidence>
<feature type="region of interest" description="Disordered" evidence="4">
    <location>
        <begin position="3448"/>
        <end position="3472"/>
    </location>
</feature>
<feature type="domain" description="DUF7507" evidence="7">
    <location>
        <begin position="1377"/>
        <end position="1473"/>
    </location>
</feature>
<feature type="domain" description="DUF7507" evidence="7">
    <location>
        <begin position="3776"/>
        <end position="3874"/>
    </location>
</feature>
<keyword evidence="5" id="KW-0812">Transmembrane</keyword>
<feature type="domain" description="DUF7507" evidence="7">
    <location>
        <begin position="2218"/>
        <end position="2329"/>
    </location>
</feature>
<keyword evidence="9" id="KW-1185">Reference proteome</keyword>
<comment type="subcellular location">
    <subcellularLocation>
        <location evidence="1">Secreted</location>
    </subcellularLocation>
</comment>
<dbReference type="PANTHER" id="PTHR34819:SF3">
    <property type="entry name" value="CELL SURFACE PROTEIN"/>
    <property type="match status" value="1"/>
</dbReference>
<feature type="region of interest" description="Disordered" evidence="4">
    <location>
        <begin position="3515"/>
        <end position="3539"/>
    </location>
</feature>
<comment type="caution">
    <text evidence="8">The sequence shown here is derived from an EMBL/GenBank/DDBJ whole genome shotgun (WGS) entry which is preliminary data.</text>
</comment>
<dbReference type="GO" id="GO:0005975">
    <property type="term" value="P:carbohydrate metabolic process"/>
    <property type="evidence" value="ECO:0007669"/>
    <property type="project" value="UniProtKB-ARBA"/>
</dbReference>
<keyword evidence="5" id="KW-0472">Membrane</keyword>
<feature type="domain" description="DUF7507" evidence="7">
    <location>
        <begin position="4134"/>
        <end position="4226"/>
    </location>
</feature>
<feature type="domain" description="DUF7507" evidence="7">
    <location>
        <begin position="1868"/>
        <end position="1965"/>
    </location>
</feature>
<dbReference type="Pfam" id="PF24346">
    <property type="entry name" value="DUF7507"/>
    <property type="match status" value="24"/>
</dbReference>
<sequence>MFSIDVPAAMSQQRWNALRVVCAFLAIVAVVAGVMSVPRSWAVSPESPGAAQVTVKGEHDEAITVGLTLQSAGLGPEPEKGEPCFMQTGNGYAEDNSDTSTTDGRVCAGGPVTYVLAVSSETGTDPVSVDITFFWDKREANKSMAIAVAPASESGNEVQKLDDNKYRVTIPGTNKTNSLTLSAKVPKAGTHNHAGQYPLVGEYTLGARVQPVDSEGNDLPPDNGNGTITTRTIKVLRSQRFDLSTSGRHVGDFDETIDGVKYRRLTVTPQVNAVQPNTKKWNHQAIGANQSTTVPPQKIRFTLDKNSFPESFPEEDFSKVLVQFNNEDPTPAPLDSGSPYLERKGERSLSSNYYNTPQNVDYTFLVPVKNLPKQPVELAGFFTVVDDEGNPTKIRGFNGPSDFPELADNAQLGGNVVDPGTGQDKDFSTADQESGLISGTKENRVSGNQGGYPNNNWAKFDVDLTEWQCPEGENCEYSKEDANSNSVIHDGDKTYPRGQAAVRLRAYPQDLRDNPRFCVAWKPGHQLLSGDAKIHLGDSPSGATTVLTSVFPGVRIFATNRDLLGDGNRPDCSNEKGEFVAIWDSANNLDRTGKNGMADVFGPGTGYGDTSGFLIEFPGALADVGSPVTLSYSTMYYDATTIGPDQPTTSNGNYFLTTNYFTMSQGGGEFGDVKQAHIAQAVKPTIHNQDNNTSPRPGTVLKTTGAGRQRYNVVQSSLMKINGSIARAMNTNRVEDGRTIANRFNSRLYLSTCLRVDETELPAGYVYHRPDVLENDYDKCSLSKEHYIERTWLLGDRENTTGDPLNDPVFPRNYSEKHPGQVNGEFWLRDSAPAKFAAPVYTPEWALPTQRFDMLADNFVDGASHIKDPTATKDDDRYYPRNYIDPQTYYPGAGASWPLSIEVPSLSLLSAQKIAYQDQIPKNHEFTHVAQIINTTEGVYPNFEFIDVFPYSGDGKRGSVIHGDYWLTAVPSASSPGQPPFEVYYTTDKPSTVSQCPPGAQTEDERESCRTNQNSRGKIDNAPSDTNWQLLTPEIVQNYAGVNKSKRITAVYIKGTGLNGNTGVQVQFPFATFGNHNDDTYVNSIGPVILPIAGTTAASPIPAPAAARTKVIANTISGTVYDDANSSADKNDGENGYPGVEVQLLGYDEESDSYSVAHTVHTNSSGQYSFENLLGGKFKVRIANPDTSRVEITESGRFVTNRGTGESAPIELPTAQRKVVENLDFGLFTPVPKIAVTKTVNGKKDATIATGAPGVFVIVGRNTGNTPLADVSLVDTWVDGKKPLELTCEITNGEGNPYEGEEVAAKGNVLEGTGVLAVGDSFTCKGSYNVTQDDVDSPSLETLPNKAAATGTYTGQIGTRTVSDEATATITPYRSGSIELNKNVVGKKPIYVADDEVNYTFTVTNTGTVTLDNVVISDPMLGENNPVTCDQTTLAPEAFTTCHAGPYVVTAQAQPVAEVTNTAEVSADRSDGRGHVSDDASATITVGQPGLAITKTSDADGQKKRKGDKITWTITVTNSGTTPVEGVTVTDKHLADKGVALDCDPSGLTSPSGVTLQPGSYTCTGTETVTQQQLDSEKNIVNTANAKGRYGEWAGTATASAEVKVSDKAGIAVEKTVLNKQDEYTVGEQLFYRFVVANTGDVTLKKISLDDRMLATAGVAITCEQQDKLKSLAPGESVTCFSGGYTITKKQARLKPGVLANHVDVSSVTPSNNTPVTGSAEASVSTGVPHLKVSKKARRGQEITAAGQTALFDITVTNNGGVDLDNVVITDPVVTDHGGSLTCQRGTVTVNPARAGALAKNKQITCVASYKVTQDDIDALAALDSTVIDRAFRKNTLPNTVTVGATFHGTPIKDVSDKAKVHVKVPASVDIIKRVPKHKSMYVAGNKVTYAFTVRNNGKITLTDVAVTDPMVGKVTCEKTILAPGEVTACHADPVTLTQEMIANATEVNRRKVVPNTAGVTARAGAASVTDSASKDINVGTPDLSVAITADKPDTPRVAGDTITWTIKVTNTGNTKVNNVRLSDEMVGVGTVLTCPEKLLNGTQSMTPGQTMTCIVTTTVTQADVDADTSIDNTATVTGGFGGKKLAADAPQRTSTATVALRRDTRVAIVKTIDGKDPAVYEKGDTAHFKFRVTNTGTVTLNDVEVIDDLEDVTLSGCGPKSVAPGDSFTCFGTYVVKEEDARGEGKITNTARAAGIPANDSETITSDDSSVDMVAGTPSLTLEKTAFPAGPLNAQDTTRFTFTVRNTGTTVVKKVRLKDPWLRTRTGSGTEAGAIECPEEYAGLLNDGGAELQPGDEVVCHADVTVGQDDIDHGADFVNEAILSGSFNDRQLDPVKSEATVTINADAKISFAKSVLNEQTLYAPGQTVDYQLQLTNTGTQTLTNVTVADAMAKGLHGNGSGSLSCTHNDEKEKKEISFPLSSFPPGDSYTCTYSIEISVQQGQRGSIVNKASVTAEKPGDTPGSPSISSTSSTTVTTGVPDVSVEKTVSPVKAKRGEALTWKIKVTNTGTTPLTSVLLGDEASGAHNTAPLDCDQSAFISTGDPDSTTADRSIRVLPIGGVITCTMVSTVTQADLDSGKPVTNNASVIGSFGTAKTKEKTSTATVELDRSVSVSLNKEVVSATTAENNSLAEGEYVLAGDTVNYRFTVTNTGTVSVTDISINDDMSFGTGPVCSENCDGLLAPGAKRVFTASHTVTEDEAAAPGGFLDNTATAQATPPWSEEPVFSEQSSATVAVGVPAIAVDKTVEGPGTAGVGDALNYTITVKNTGNTPLKEVTLSDPMFAEGELTCDNDAIVGAGAAFGDDGGADAITCTGTHVVTQEEVDSGKPIDNTATATGSYRGNKVEDSSTTSSPVSTKAAVEVEKTVANLQPFYLVGDTVPYRVQVTNTGEVSLKDFSLFDSTNSGRAVTLRCPKQSLGSGESMVCLPQPEFTVTQGDADFLATSTDGGLVAEFGRSLINSVTVNASPVTVNASPVTGGVVTGGDTTPITVGTPGLSISKKALDGETANKAGDTITWLIEVTNTGSTPVTGVTIADPEFGATPEDVRAAVDEGRITCGDSNAVITGAGITVPVGGSMTCRLTSTVDQDMVDRQQKIINTAAVTGTSGTKTLTPPSASAEVPVSTRASLVLTKSVVDNDSSRIFRPGDTVTYRFILRNTGDVTLTNPTINDEMVAGSTSLDACNAPSTLAPGGVRTCDVAYVLTDRDVPADGGTLTNTAAAVATAPTAPEEGSDIPGSREINSGVDSATIPVGRPGLAVDKTARIIGKQPGDRLQAGNTVAYTFVVTNTGSVPLNHVTLSDPLLTDRRIIPTCDDVDAAEVFGPGAEGIDLNQNQVVRCQAQVVATQADIDAGVDFVNEVTVHGNSYDTPLDPATNPSMTSSTVTPVSDLAALNLKKTVVDLKDLYVSGEQFGYRFTLRNTGDVSLHGITIDDPSLGDAADNITCSLPVDPTAPAPGAGTPAADTAEGTGDTEPARVAPQQLVLAPGDTAVCLSPQVTVTDGQAAAGRVVNTARAEGTPPVRADATTPDPVVSNESTASVTTGVPSVTITKTADTGDSDKPGLGEKIRYSVRVHNDGTTPLHRLRVTDSMFGGDNPLDCGTVVGGALTDEGMTLPVDGQFTCTGTHTVTQDDLDRSVSLVNTASVSGSIGDKTATGSSTVATPINGIESLELDKFLVSEARHYTEGETITYGFRVRNTGSRTLFDIGVTDPLTGAVTCPEQPLKPGQTVECSAAELTVTPEQASRGQLTNTATATGATLSGEEATGTSSVETATGYPGLFIGKTADTEGPVNAGDVIGWTITVRNNGTTPLSNVVVTDAAAGLENLSCSDQAALSGTGADLVTGGTITCRGTTTVTQEHLDKQTAIVNTASAVGRFNDIALKQLTASATVPVAARAGITVTKTVDGHTNGHVYRAGDEIVYRFTVTNTGTVTLDGLTVNDGQLAELGTTVDCPDTRLAPGGSVECFSGPVTVTAQQARSGEVINTASVSALTPADRTPVVSDPSTSTVPAAEGALAIDKDADRAAGLAAGDSVVFSLRVSNTSPVAVDHVVVADPLITDAGGSIECPVLPGLVTADGATLAAGTTVGCVARYTITDADQQGQPDLTNTATATGSIDGVPVGPVTADKTVTFDQRPSISLTKTVADPAKVYTEGDKVVFIYTVTNNGTTPLTGISVADPSVASVTCEKTDLAVGETMQCRSAGYTVTARDAARGSFGGPATSYGSIPGSMLPAVTDRTVDNQSTLSLKAKQHPVPAREENTTTSSAGWLIPLIPAAVIGGIARLLAPTEPAPQAPPTTAPESPHDHAPGDTPRLLAVTGANVLVVVPLSLLLIGAGLVLLFATGRKRHRNR</sequence>
<feature type="domain" description="DUF7507" evidence="7">
    <location>
        <begin position="2349"/>
        <end position="2463"/>
    </location>
</feature>
<feature type="domain" description="DUF7507" evidence="7">
    <location>
        <begin position="1729"/>
        <end position="1820"/>
    </location>
</feature>
<dbReference type="PANTHER" id="PTHR34819">
    <property type="entry name" value="LARGE CYSTEINE-RICH PERIPLASMIC PROTEIN OMCB"/>
    <property type="match status" value="1"/>
</dbReference>
<feature type="compositionally biased region" description="Pro residues" evidence="4">
    <location>
        <begin position="4287"/>
        <end position="4296"/>
    </location>
</feature>
<feature type="domain" description="DUF7507" evidence="7">
    <location>
        <begin position="2630"/>
        <end position="2725"/>
    </location>
</feature>
<feature type="domain" description="DUF7507" evidence="7">
    <location>
        <begin position="2106"/>
        <end position="2202"/>
    </location>
</feature>
<feature type="domain" description="DUF7507" evidence="7">
    <location>
        <begin position="1488"/>
        <end position="1590"/>
    </location>
</feature>
<feature type="region of interest" description="Disordered" evidence="4">
    <location>
        <begin position="2455"/>
        <end position="2479"/>
    </location>
</feature>
<dbReference type="NCBIfam" id="TIGR01451">
    <property type="entry name" value="B_ant_repeat"/>
    <property type="match status" value="12"/>
</dbReference>
<evidence type="ECO:0000313" key="9">
    <source>
        <dbReference type="Proteomes" id="UP000664332"/>
    </source>
</evidence>
<feature type="domain" description="DUF7507" evidence="7">
    <location>
        <begin position="2481"/>
        <end position="2595"/>
    </location>
</feature>
<feature type="domain" description="DUF7507" evidence="7">
    <location>
        <begin position="3544"/>
        <end position="3651"/>
    </location>
</feature>
<evidence type="ECO:0000259" key="7">
    <source>
        <dbReference type="Pfam" id="PF24346"/>
    </source>
</evidence>